<evidence type="ECO:0000256" key="1">
    <source>
        <dbReference type="SAM" id="MobiDB-lite"/>
    </source>
</evidence>
<accession>A0ABV0VM43</accession>
<reference evidence="2 3" key="1">
    <citation type="submission" date="2021-06" db="EMBL/GenBank/DDBJ databases">
        <authorList>
            <person name="Palmer J.M."/>
        </authorList>
    </citation>
    <scope>NUCLEOTIDE SEQUENCE [LARGE SCALE GENOMIC DNA]</scope>
    <source>
        <strain evidence="2 3">XR_2019</strain>
        <tissue evidence="2">Muscle</tissue>
    </source>
</reference>
<feature type="compositionally biased region" description="Polar residues" evidence="1">
    <location>
        <begin position="79"/>
        <end position="88"/>
    </location>
</feature>
<feature type="compositionally biased region" description="Basic and acidic residues" evidence="1">
    <location>
        <begin position="89"/>
        <end position="108"/>
    </location>
</feature>
<protein>
    <submittedName>
        <fullName evidence="2">Uncharacterized protein</fullName>
    </submittedName>
</protein>
<gene>
    <name evidence="2" type="ORF">XENORESO_015618</name>
</gene>
<proteinExistence type="predicted"/>
<comment type="caution">
    <text evidence="2">The sequence shown here is derived from an EMBL/GenBank/DDBJ whole genome shotgun (WGS) entry which is preliminary data.</text>
</comment>
<dbReference type="EMBL" id="JAHRIM010000511">
    <property type="protein sequence ID" value="MEQ2258310.1"/>
    <property type="molecule type" value="Genomic_DNA"/>
</dbReference>
<feature type="non-terminal residue" evidence="2">
    <location>
        <position position="1"/>
    </location>
</feature>
<name>A0ABV0VM43_9TELE</name>
<feature type="compositionally biased region" description="Acidic residues" evidence="1">
    <location>
        <begin position="1"/>
        <end position="13"/>
    </location>
</feature>
<organism evidence="2 3">
    <name type="scientific">Xenotaenia resolanae</name>
    <dbReference type="NCBI Taxonomy" id="208358"/>
    <lineage>
        <taxon>Eukaryota</taxon>
        <taxon>Metazoa</taxon>
        <taxon>Chordata</taxon>
        <taxon>Craniata</taxon>
        <taxon>Vertebrata</taxon>
        <taxon>Euteleostomi</taxon>
        <taxon>Actinopterygii</taxon>
        <taxon>Neopterygii</taxon>
        <taxon>Teleostei</taxon>
        <taxon>Neoteleostei</taxon>
        <taxon>Acanthomorphata</taxon>
        <taxon>Ovalentaria</taxon>
        <taxon>Atherinomorphae</taxon>
        <taxon>Cyprinodontiformes</taxon>
        <taxon>Goodeidae</taxon>
        <taxon>Xenotaenia</taxon>
    </lineage>
</organism>
<sequence length="181" mass="20139">KLDLTDSDSEESEAAICDPSPCTKNQEPDESSEDSIDGSGEGTSQGMAGNMSPVEKLSATVRECRRPRLTGELPGTSAGKRSTASPTEKPSDTPDAFHENETEKDHPQRNQKRPWSPAEIAAVMRHFRKHIDTGKLASFLEIEQCQKAEHPALQSRSLQNIRDFVRNRGITKKKKQQRKQN</sequence>
<evidence type="ECO:0000313" key="2">
    <source>
        <dbReference type="EMBL" id="MEQ2258310.1"/>
    </source>
</evidence>
<dbReference type="Proteomes" id="UP001444071">
    <property type="component" value="Unassembled WGS sequence"/>
</dbReference>
<keyword evidence="3" id="KW-1185">Reference proteome</keyword>
<feature type="region of interest" description="Disordered" evidence="1">
    <location>
        <begin position="1"/>
        <end position="119"/>
    </location>
</feature>
<evidence type="ECO:0000313" key="3">
    <source>
        <dbReference type="Proteomes" id="UP001444071"/>
    </source>
</evidence>